<feature type="transmembrane region" description="Helical" evidence="5">
    <location>
        <begin position="343"/>
        <end position="365"/>
    </location>
</feature>
<evidence type="ECO:0000313" key="8">
    <source>
        <dbReference type="Proteomes" id="UP000019222"/>
    </source>
</evidence>
<feature type="transmembrane region" description="Helical" evidence="5">
    <location>
        <begin position="286"/>
        <end position="304"/>
    </location>
</feature>
<reference evidence="7 8" key="1">
    <citation type="submission" date="2013-02" db="EMBL/GenBank/DDBJ databases">
        <title>The complete genome sequence of Corynebacterium vitaeruminis DSM 20294.</title>
        <authorList>
            <person name="Ruckert C."/>
            <person name="Albersmeier A."/>
            <person name="Kalinowski J."/>
        </authorList>
    </citation>
    <scope>NUCLEOTIDE SEQUENCE [LARGE SCALE GENOMIC DNA]</scope>
    <source>
        <strain evidence="8">ATCC 10234</strain>
    </source>
</reference>
<feature type="transmembrane region" description="Helical" evidence="5">
    <location>
        <begin position="169"/>
        <end position="194"/>
    </location>
</feature>
<evidence type="ECO:0000259" key="6">
    <source>
        <dbReference type="PROSITE" id="PS50850"/>
    </source>
</evidence>
<keyword evidence="3 5" id="KW-1133">Transmembrane helix</keyword>
<name>W5Y2Y7_9CORY</name>
<dbReference type="PROSITE" id="PS50850">
    <property type="entry name" value="MFS"/>
    <property type="match status" value="1"/>
</dbReference>
<sequence>MSSQKLSARAVVVWAAACTVYVIAITGRTSFGVAGVDAIARFHIDASRLAVFTSVQVGVYALSQIPVGMLIDRFGPRLLLLVGALTMAIGQLVLGLALSYPLAIGARVLIGAGDATAFLSVMRLLPVWFPVRKAPLFSQLTGGLGQIGQFLSAVPFLHALHVFGWEMAFIGLGAIGALWAILASLVVADAPYPVERRAVARPSVRSMLATVTRDPVVWQGVFIHWTNMMPITVFLLLWGVPMMTLGMGLDRAAIGVVLTAVTVASVAAGPLHGIISARLGRRRDGFAGLCALAICLSTAAFFASGSPYGVGPLLIMLVIVSLLTPAANYGFDTIRETVDLKVLATATGLANMGGFTAIMIAAQLLGAVLDVRAPGAGYDWSDFRVAWLAVGLTWALGMVGYLWCRAKVRARPSVAWR</sequence>
<dbReference type="RefSeq" id="WP_025253253.1">
    <property type="nucleotide sequence ID" value="NZ_CP004353.1"/>
</dbReference>
<keyword evidence="2 5" id="KW-0812">Transmembrane</keyword>
<feature type="domain" description="Major facilitator superfamily (MFS) profile" evidence="6">
    <location>
        <begin position="12"/>
        <end position="409"/>
    </location>
</feature>
<protein>
    <recommendedName>
        <fullName evidence="6">Major facilitator superfamily (MFS) profile domain-containing protein</fullName>
    </recommendedName>
</protein>
<dbReference type="InterPro" id="IPR050382">
    <property type="entry name" value="MFS_Na/Anion_cotransporter"/>
</dbReference>
<feature type="transmembrane region" description="Helical" evidence="5">
    <location>
        <begin position="252"/>
        <end position="274"/>
    </location>
</feature>
<dbReference type="HOGENOM" id="CLU_001265_62_1_11"/>
<feature type="transmembrane region" description="Helical" evidence="5">
    <location>
        <begin position="310"/>
        <end position="331"/>
    </location>
</feature>
<dbReference type="InterPro" id="IPR011701">
    <property type="entry name" value="MFS"/>
</dbReference>
<dbReference type="eggNOG" id="COG2223">
    <property type="taxonomic scope" value="Bacteria"/>
</dbReference>
<dbReference type="Gene3D" id="1.20.1250.20">
    <property type="entry name" value="MFS general substrate transporter like domains"/>
    <property type="match status" value="2"/>
</dbReference>
<organism evidence="7 8">
    <name type="scientific">Corynebacterium vitaeruminis DSM 20294</name>
    <dbReference type="NCBI Taxonomy" id="1224164"/>
    <lineage>
        <taxon>Bacteria</taxon>
        <taxon>Bacillati</taxon>
        <taxon>Actinomycetota</taxon>
        <taxon>Actinomycetes</taxon>
        <taxon>Mycobacteriales</taxon>
        <taxon>Corynebacteriaceae</taxon>
        <taxon>Corynebacterium</taxon>
    </lineage>
</organism>
<feature type="transmembrane region" description="Helical" evidence="5">
    <location>
        <begin position="48"/>
        <end position="71"/>
    </location>
</feature>
<dbReference type="PATRIC" id="fig|1224164.3.peg.1873"/>
<evidence type="ECO:0000256" key="2">
    <source>
        <dbReference type="ARBA" id="ARBA00022692"/>
    </source>
</evidence>
<dbReference type="PANTHER" id="PTHR11662">
    <property type="entry name" value="SOLUTE CARRIER FAMILY 17"/>
    <property type="match status" value="1"/>
</dbReference>
<dbReference type="Proteomes" id="UP000019222">
    <property type="component" value="Chromosome"/>
</dbReference>
<dbReference type="AlphaFoldDB" id="W5Y2Y7"/>
<proteinExistence type="predicted"/>
<dbReference type="STRING" id="1224164.B843_09275"/>
<dbReference type="Pfam" id="PF07690">
    <property type="entry name" value="MFS_1"/>
    <property type="match status" value="1"/>
</dbReference>
<dbReference type="GO" id="GO:0022857">
    <property type="term" value="F:transmembrane transporter activity"/>
    <property type="evidence" value="ECO:0007669"/>
    <property type="project" value="InterPro"/>
</dbReference>
<evidence type="ECO:0000256" key="1">
    <source>
        <dbReference type="ARBA" id="ARBA00004651"/>
    </source>
</evidence>
<dbReference type="EMBL" id="CP004353">
    <property type="protein sequence ID" value="AHI23240.1"/>
    <property type="molecule type" value="Genomic_DNA"/>
</dbReference>
<dbReference type="CDD" id="cd06174">
    <property type="entry name" value="MFS"/>
    <property type="match status" value="1"/>
</dbReference>
<feature type="transmembrane region" description="Helical" evidence="5">
    <location>
        <begin position="215"/>
        <end position="240"/>
    </location>
</feature>
<evidence type="ECO:0000256" key="4">
    <source>
        <dbReference type="ARBA" id="ARBA00023136"/>
    </source>
</evidence>
<evidence type="ECO:0000256" key="3">
    <source>
        <dbReference type="ARBA" id="ARBA00022989"/>
    </source>
</evidence>
<evidence type="ECO:0000256" key="5">
    <source>
        <dbReference type="SAM" id="Phobius"/>
    </source>
</evidence>
<dbReference type="GO" id="GO:0005886">
    <property type="term" value="C:plasma membrane"/>
    <property type="evidence" value="ECO:0007669"/>
    <property type="project" value="UniProtKB-SubCell"/>
</dbReference>
<comment type="subcellular location">
    <subcellularLocation>
        <location evidence="1">Cell membrane</location>
        <topology evidence="1">Multi-pass membrane protein</topology>
    </subcellularLocation>
</comment>
<dbReference type="InterPro" id="IPR020846">
    <property type="entry name" value="MFS_dom"/>
</dbReference>
<dbReference type="PANTHER" id="PTHR11662:SF399">
    <property type="entry name" value="FI19708P1-RELATED"/>
    <property type="match status" value="1"/>
</dbReference>
<dbReference type="KEGG" id="cvt:B843_09275"/>
<keyword evidence="8" id="KW-1185">Reference proteome</keyword>
<evidence type="ECO:0000313" key="7">
    <source>
        <dbReference type="EMBL" id="AHI23240.1"/>
    </source>
</evidence>
<keyword evidence="4 5" id="KW-0472">Membrane</keyword>
<dbReference type="InterPro" id="IPR036259">
    <property type="entry name" value="MFS_trans_sf"/>
</dbReference>
<feature type="transmembrane region" description="Helical" evidence="5">
    <location>
        <begin position="385"/>
        <end position="404"/>
    </location>
</feature>
<feature type="transmembrane region" description="Helical" evidence="5">
    <location>
        <begin position="78"/>
        <end position="98"/>
    </location>
</feature>
<accession>W5Y2Y7</accession>
<dbReference type="SUPFAM" id="SSF103473">
    <property type="entry name" value="MFS general substrate transporter"/>
    <property type="match status" value="1"/>
</dbReference>
<gene>
    <name evidence="7" type="ORF">B843_09275</name>
</gene>